<organism evidence="1">
    <name type="scientific">marine sediment metagenome</name>
    <dbReference type="NCBI Taxonomy" id="412755"/>
    <lineage>
        <taxon>unclassified sequences</taxon>
        <taxon>metagenomes</taxon>
        <taxon>ecological metagenomes</taxon>
    </lineage>
</organism>
<protein>
    <submittedName>
        <fullName evidence="1">Uncharacterized protein</fullName>
    </submittedName>
</protein>
<reference evidence="1" key="1">
    <citation type="journal article" date="2014" name="Front. Microbiol.">
        <title>High frequency of phylogenetically diverse reductive dehalogenase-homologous genes in deep subseafloor sedimentary metagenomes.</title>
        <authorList>
            <person name="Kawai M."/>
            <person name="Futagami T."/>
            <person name="Toyoda A."/>
            <person name="Takaki Y."/>
            <person name="Nishi S."/>
            <person name="Hori S."/>
            <person name="Arai W."/>
            <person name="Tsubouchi T."/>
            <person name="Morono Y."/>
            <person name="Uchiyama I."/>
            <person name="Ito T."/>
            <person name="Fujiyama A."/>
            <person name="Inagaki F."/>
            <person name="Takami H."/>
        </authorList>
    </citation>
    <scope>NUCLEOTIDE SEQUENCE</scope>
    <source>
        <strain evidence="1">Expedition CK06-06</strain>
    </source>
</reference>
<gene>
    <name evidence="1" type="ORF">S06H3_38212</name>
</gene>
<name>X1MD31_9ZZZZ</name>
<dbReference type="EMBL" id="BARV01023273">
    <property type="protein sequence ID" value="GAI29547.1"/>
    <property type="molecule type" value="Genomic_DNA"/>
</dbReference>
<evidence type="ECO:0000313" key="1">
    <source>
        <dbReference type="EMBL" id="GAI29547.1"/>
    </source>
</evidence>
<accession>X1MD31</accession>
<comment type="caution">
    <text evidence="1">The sequence shown here is derived from an EMBL/GenBank/DDBJ whole genome shotgun (WGS) entry which is preliminary data.</text>
</comment>
<dbReference type="AlphaFoldDB" id="X1MD31"/>
<sequence length="49" mass="5444">MNRGNLKIVIRMTGKASEVFALFGVLAKRHGAKTLGDLRAKNRLHLNLL</sequence>
<proteinExistence type="predicted"/>